<evidence type="ECO:0000259" key="1">
    <source>
        <dbReference type="Pfam" id="PF05089"/>
    </source>
</evidence>
<evidence type="ECO:0000259" key="2">
    <source>
        <dbReference type="Pfam" id="PF12972"/>
    </source>
</evidence>
<keyword evidence="4" id="KW-1185">Reference proteome</keyword>
<evidence type="ECO:0000313" key="3">
    <source>
        <dbReference type="EMBL" id="PRZ09871.1"/>
    </source>
</evidence>
<gene>
    <name evidence="3" type="ORF">BCL65_1019</name>
</gene>
<organism evidence="3 4">
    <name type="scientific">Isoptericola halotolerans</name>
    <dbReference type="NCBI Taxonomy" id="300560"/>
    <lineage>
        <taxon>Bacteria</taxon>
        <taxon>Bacillati</taxon>
        <taxon>Actinomycetota</taxon>
        <taxon>Actinomycetes</taxon>
        <taxon>Micrococcales</taxon>
        <taxon>Promicromonosporaceae</taxon>
        <taxon>Isoptericola</taxon>
    </lineage>
</organism>
<dbReference type="PANTHER" id="PTHR12872:SF1">
    <property type="entry name" value="ALPHA-N-ACETYLGLUCOSAMINIDASE"/>
    <property type="match status" value="1"/>
</dbReference>
<protein>
    <submittedName>
        <fullName evidence="3">Alpha-N-acetylglucosaminidase</fullName>
    </submittedName>
</protein>
<dbReference type="InterPro" id="IPR007781">
    <property type="entry name" value="NAGLU"/>
</dbReference>
<dbReference type="InterPro" id="IPR024733">
    <property type="entry name" value="NAGLU_tim-barrel"/>
</dbReference>
<reference evidence="3 4" key="1">
    <citation type="submission" date="2018-03" db="EMBL/GenBank/DDBJ databases">
        <title>Comparative analysis of microorganisms from saline springs in Andes Mountain Range, Colombia.</title>
        <authorList>
            <person name="Rubin E."/>
        </authorList>
    </citation>
    <scope>NUCLEOTIDE SEQUENCE [LARGE SCALE GENOMIC DNA]</scope>
    <source>
        <strain evidence="3 4">CG 23</strain>
    </source>
</reference>
<evidence type="ECO:0000313" key="4">
    <source>
        <dbReference type="Proteomes" id="UP000239895"/>
    </source>
</evidence>
<feature type="domain" description="Alpha-N-acetylglucosaminidase C-terminal" evidence="2">
    <location>
        <begin position="444"/>
        <end position="709"/>
    </location>
</feature>
<dbReference type="Pfam" id="PF05089">
    <property type="entry name" value="NAGLU"/>
    <property type="match status" value="1"/>
</dbReference>
<feature type="domain" description="Alpha-N-acetylglucosaminidase tim-barrel" evidence="1">
    <location>
        <begin position="112"/>
        <end position="437"/>
    </location>
</feature>
<dbReference type="Proteomes" id="UP000239895">
    <property type="component" value="Unassembled WGS sequence"/>
</dbReference>
<comment type="caution">
    <text evidence="3">The sequence shown here is derived from an EMBL/GenBank/DDBJ whole genome shotgun (WGS) entry which is preliminary data.</text>
</comment>
<name>A0ABX5EJI0_9MICO</name>
<dbReference type="Gene3D" id="3.20.20.80">
    <property type="entry name" value="Glycosidases"/>
    <property type="match status" value="1"/>
</dbReference>
<sequence length="732" mass="80317">MSTTTPRGASEEAPWADAVRGVVRRAGGDASRVSFVEQHPGNGGVADATWTTSGGRLRISATDAVAASVGYHHHLQARGRRITWEHPSLDPPLGPDDGPSRSAHVATPFGTRYYLNLVTHAYSAAFWGWPRWEREIDWMALHGINHPYVLTAHEVVLAETLRRSGITDEEAWTWIGSAAHLPWTAAGGMHSFGGPLPASWPARRLDLARRILARTRELGMTPVLPVAGGHVPDSLAGDGADAIEWQGWRTPVLDPTGAAFRRFVTTFLETQEELLGDLGDRPVLAVDPYLESLPPTGEVETLAAAGAATWDTIAGVHPDATWLLQGWPFHYHQAFWTSERVQAYLGGVPHENLLLIDLWGEHAPMWRAGMHGRRWLWTAIHNFGGRFALFGDLHGLVRDVEELRRTRPDRLEGVGLAPEAIENNTVYYELATDSAWGETDVETWLDRFAVQRYGVTGPAADVARNAWRLLAQTLYGPGRTRSIPSPVYARPWSAAAPFAAQRVAGEALPPGGSRMSANIDAENDPAVLGDLPTVSESARLLLAIGNRAISDALARDVVELVGHVLAQGSRAHIRGILECYAAHDAAGLRRHALRLEQDLADLDTLCATRPESRVSTWIAQARRWGETVAEADVMERDARSLVSVWGHQTSGLHDYSGRHWAGLIKGLYLPRWRTWAAWLADAVDRDAEPDVAVLRQRVVALEEDWRASLGSDDVNDEPPLVVAAHVLDRLSR</sequence>
<dbReference type="Gene3D" id="1.20.120.670">
    <property type="entry name" value="N-acetyl-b-d-glucoasminidase"/>
    <property type="match status" value="1"/>
</dbReference>
<dbReference type="EMBL" id="PVTX01000001">
    <property type="protein sequence ID" value="PRZ09871.1"/>
    <property type="molecule type" value="Genomic_DNA"/>
</dbReference>
<proteinExistence type="predicted"/>
<accession>A0ABX5EJI0</accession>
<dbReference type="Pfam" id="PF12972">
    <property type="entry name" value="NAGLU_C"/>
    <property type="match status" value="1"/>
</dbReference>
<dbReference type="InterPro" id="IPR024732">
    <property type="entry name" value="NAGLU_C"/>
</dbReference>
<dbReference type="PANTHER" id="PTHR12872">
    <property type="entry name" value="ALPHA-N-ACETYLGLUCOSAMINIDASE"/>
    <property type="match status" value="1"/>
</dbReference>
<dbReference type="RefSeq" id="WP_106264065.1">
    <property type="nucleotide sequence ID" value="NZ_PVTX01000001.1"/>
</dbReference>